<keyword evidence="2" id="KW-1185">Reference proteome</keyword>
<organism evidence="1 2">
    <name type="scientific">Paenibacillus gyeongsangnamensis</name>
    <dbReference type="NCBI Taxonomy" id="3388067"/>
    <lineage>
        <taxon>Bacteria</taxon>
        <taxon>Bacillati</taxon>
        <taxon>Bacillota</taxon>
        <taxon>Bacilli</taxon>
        <taxon>Bacillales</taxon>
        <taxon>Paenibacillaceae</taxon>
        <taxon>Paenibacillus</taxon>
    </lineage>
</organism>
<comment type="caution">
    <text evidence="1">The sequence shown here is derived from an EMBL/GenBank/DDBJ whole genome shotgun (WGS) entry which is preliminary data.</text>
</comment>
<dbReference type="EMBL" id="JAQAGZ010000004">
    <property type="protein sequence ID" value="MCZ8512389.1"/>
    <property type="molecule type" value="Genomic_DNA"/>
</dbReference>
<protein>
    <submittedName>
        <fullName evidence="1">Uncharacterized protein</fullName>
    </submittedName>
</protein>
<accession>A0ABT4Q691</accession>
<sequence>MEKEKCPICEIGYKTEVRMPFYNRDIDQYNCKCCGEVWITQIALMDMHNIKLKERNEISAFTRERTVHKLSPLIISWEPLQDNHITTIPIKEIIDQFPKKISERTERALFNLSKLSDHMGQNITIDLDHDFPLFFCDAFNRDSIKFMLEILTAENYIKLTEHGATSSIEQASSYTITAHGWSKLYELETSHNPLSKQAFIAMHSRQSLMEFGRMESIELFVMRGLNHFE</sequence>
<reference evidence="1 2" key="1">
    <citation type="submission" date="2022-12" db="EMBL/GenBank/DDBJ databases">
        <title>Draft genome sequence of Paenibacillus sp. dW9.</title>
        <authorList>
            <person name="Choi E.-W."/>
            <person name="Kim D.-U."/>
        </authorList>
    </citation>
    <scope>NUCLEOTIDE SEQUENCE [LARGE SCALE GENOMIC DNA]</scope>
    <source>
        <strain evidence="2">dW9</strain>
    </source>
</reference>
<evidence type="ECO:0000313" key="2">
    <source>
        <dbReference type="Proteomes" id="UP001527882"/>
    </source>
</evidence>
<proteinExistence type="predicted"/>
<evidence type="ECO:0000313" key="1">
    <source>
        <dbReference type="EMBL" id="MCZ8512389.1"/>
    </source>
</evidence>
<gene>
    <name evidence="1" type="ORF">O9H85_08075</name>
</gene>
<name>A0ABT4Q691_9BACL</name>
<dbReference type="Proteomes" id="UP001527882">
    <property type="component" value="Unassembled WGS sequence"/>
</dbReference>
<dbReference type="RefSeq" id="WP_269880812.1">
    <property type="nucleotide sequence ID" value="NZ_JAQAGZ010000004.1"/>
</dbReference>